<dbReference type="PANTHER" id="PTHR45453">
    <property type="entry name" value="PHOSPHATE REGULON SENSOR PROTEIN PHOR"/>
    <property type="match status" value="1"/>
</dbReference>
<feature type="domain" description="Histidine kinase" evidence="13">
    <location>
        <begin position="122"/>
        <end position="331"/>
    </location>
</feature>
<keyword evidence="5" id="KW-0597">Phosphoprotein</keyword>
<evidence type="ECO:0000256" key="1">
    <source>
        <dbReference type="ARBA" id="ARBA00000085"/>
    </source>
</evidence>
<evidence type="ECO:0000256" key="7">
    <source>
        <dbReference type="ARBA" id="ARBA00022692"/>
    </source>
</evidence>
<keyword evidence="6" id="KW-0808">Transferase</keyword>
<dbReference type="EMBL" id="QVLX01000001">
    <property type="protein sequence ID" value="RGE89943.1"/>
    <property type="molecule type" value="Genomic_DNA"/>
</dbReference>
<gene>
    <name evidence="14" type="ORF">DW016_01360</name>
</gene>
<dbReference type="SUPFAM" id="SSF47384">
    <property type="entry name" value="Homodimeric domain of signal transducing histidine kinase"/>
    <property type="match status" value="1"/>
</dbReference>
<dbReference type="PANTHER" id="PTHR45453:SF2">
    <property type="entry name" value="HISTIDINE KINASE"/>
    <property type="match status" value="1"/>
</dbReference>
<dbReference type="InterPro" id="IPR004358">
    <property type="entry name" value="Sig_transdc_His_kin-like_C"/>
</dbReference>
<dbReference type="InterPro" id="IPR036097">
    <property type="entry name" value="HisK_dim/P_sf"/>
</dbReference>
<dbReference type="Pfam" id="PF02518">
    <property type="entry name" value="HATPase_c"/>
    <property type="match status" value="1"/>
</dbReference>
<evidence type="ECO:0000256" key="4">
    <source>
        <dbReference type="ARBA" id="ARBA00022475"/>
    </source>
</evidence>
<keyword evidence="9 12" id="KW-1133">Transmembrane helix</keyword>
<dbReference type="InterPro" id="IPR050351">
    <property type="entry name" value="BphY/WalK/GraS-like"/>
</dbReference>
<comment type="caution">
    <text evidence="14">The sequence shown here is derived from an EMBL/GenBank/DDBJ whole genome shotgun (WGS) entry which is preliminary data.</text>
</comment>
<dbReference type="PROSITE" id="PS50109">
    <property type="entry name" value="HIS_KIN"/>
    <property type="match status" value="1"/>
</dbReference>
<dbReference type="EC" id="2.7.13.3" evidence="3"/>
<proteinExistence type="predicted"/>
<dbReference type="OrthoDB" id="9780487at2"/>
<accession>A0A3E3K5T6</accession>
<evidence type="ECO:0000256" key="11">
    <source>
        <dbReference type="ARBA" id="ARBA00023136"/>
    </source>
</evidence>
<keyword evidence="10" id="KW-0902">Two-component regulatory system</keyword>
<dbReference type="PRINTS" id="PR00344">
    <property type="entry name" value="BCTRLSENSOR"/>
</dbReference>
<evidence type="ECO:0000256" key="3">
    <source>
        <dbReference type="ARBA" id="ARBA00012438"/>
    </source>
</evidence>
<dbReference type="CDD" id="cd00082">
    <property type="entry name" value="HisKA"/>
    <property type="match status" value="1"/>
</dbReference>
<comment type="subcellular location">
    <subcellularLocation>
        <location evidence="2">Cell membrane</location>
        <topology evidence="2">Multi-pass membrane protein</topology>
    </subcellularLocation>
</comment>
<dbReference type="GO" id="GO:0005886">
    <property type="term" value="C:plasma membrane"/>
    <property type="evidence" value="ECO:0007669"/>
    <property type="project" value="UniProtKB-SubCell"/>
</dbReference>
<dbReference type="InterPro" id="IPR003661">
    <property type="entry name" value="HisK_dim/P_dom"/>
</dbReference>
<evidence type="ECO:0000256" key="5">
    <source>
        <dbReference type="ARBA" id="ARBA00022553"/>
    </source>
</evidence>
<keyword evidence="4" id="KW-1003">Cell membrane</keyword>
<dbReference type="AlphaFoldDB" id="A0A3E3K5T6"/>
<dbReference type="RefSeq" id="WP_117493191.1">
    <property type="nucleotide sequence ID" value="NZ_CALBAT010000031.1"/>
</dbReference>
<dbReference type="InterPro" id="IPR003594">
    <property type="entry name" value="HATPase_dom"/>
</dbReference>
<dbReference type="SUPFAM" id="SSF55874">
    <property type="entry name" value="ATPase domain of HSP90 chaperone/DNA topoisomerase II/histidine kinase"/>
    <property type="match status" value="1"/>
</dbReference>
<evidence type="ECO:0000256" key="9">
    <source>
        <dbReference type="ARBA" id="ARBA00022989"/>
    </source>
</evidence>
<protein>
    <recommendedName>
        <fullName evidence="3">histidine kinase</fullName>
        <ecNumber evidence="3">2.7.13.3</ecNumber>
    </recommendedName>
</protein>
<evidence type="ECO:0000313" key="15">
    <source>
        <dbReference type="Proteomes" id="UP000261080"/>
    </source>
</evidence>
<keyword evidence="8 14" id="KW-0418">Kinase</keyword>
<reference evidence="14 15" key="1">
    <citation type="submission" date="2018-08" db="EMBL/GenBank/DDBJ databases">
        <title>A genome reference for cultivated species of the human gut microbiota.</title>
        <authorList>
            <person name="Zou Y."/>
            <person name="Xue W."/>
            <person name="Luo G."/>
        </authorList>
    </citation>
    <scope>NUCLEOTIDE SEQUENCE [LARGE SCALE GENOMIC DNA]</scope>
    <source>
        <strain evidence="14 15">AF37-2AT</strain>
    </source>
</reference>
<evidence type="ECO:0000259" key="13">
    <source>
        <dbReference type="PROSITE" id="PS50109"/>
    </source>
</evidence>
<name>A0A3E3K5T6_9FIRM</name>
<evidence type="ECO:0000256" key="12">
    <source>
        <dbReference type="SAM" id="Phobius"/>
    </source>
</evidence>
<evidence type="ECO:0000256" key="2">
    <source>
        <dbReference type="ARBA" id="ARBA00004651"/>
    </source>
</evidence>
<keyword evidence="15" id="KW-1185">Reference proteome</keyword>
<organism evidence="14 15">
    <name type="scientific">Sellimonas intestinalis</name>
    <dbReference type="NCBI Taxonomy" id="1653434"/>
    <lineage>
        <taxon>Bacteria</taxon>
        <taxon>Bacillati</taxon>
        <taxon>Bacillota</taxon>
        <taxon>Clostridia</taxon>
        <taxon>Lachnospirales</taxon>
        <taxon>Lachnospiraceae</taxon>
        <taxon>Sellimonas</taxon>
    </lineage>
</organism>
<dbReference type="GO" id="GO:0000155">
    <property type="term" value="F:phosphorelay sensor kinase activity"/>
    <property type="evidence" value="ECO:0007669"/>
    <property type="project" value="InterPro"/>
</dbReference>
<dbReference type="GO" id="GO:0016036">
    <property type="term" value="P:cellular response to phosphate starvation"/>
    <property type="evidence" value="ECO:0007669"/>
    <property type="project" value="TreeGrafter"/>
</dbReference>
<evidence type="ECO:0000256" key="6">
    <source>
        <dbReference type="ARBA" id="ARBA00022679"/>
    </source>
</evidence>
<dbReference type="SMART" id="SM00387">
    <property type="entry name" value="HATPase_c"/>
    <property type="match status" value="1"/>
</dbReference>
<comment type="catalytic activity">
    <reaction evidence="1">
        <text>ATP + protein L-histidine = ADP + protein N-phospho-L-histidine.</text>
        <dbReference type="EC" id="2.7.13.3"/>
    </reaction>
</comment>
<dbReference type="InterPro" id="IPR005467">
    <property type="entry name" value="His_kinase_dom"/>
</dbReference>
<keyword evidence="7 12" id="KW-0812">Transmembrane</keyword>
<dbReference type="Gene3D" id="3.30.565.10">
    <property type="entry name" value="Histidine kinase-like ATPase, C-terminal domain"/>
    <property type="match status" value="1"/>
</dbReference>
<evidence type="ECO:0000256" key="10">
    <source>
        <dbReference type="ARBA" id="ARBA00023012"/>
    </source>
</evidence>
<keyword evidence="11 12" id="KW-0472">Membrane</keyword>
<evidence type="ECO:0000256" key="8">
    <source>
        <dbReference type="ARBA" id="ARBA00022777"/>
    </source>
</evidence>
<dbReference type="GO" id="GO:0004721">
    <property type="term" value="F:phosphoprotein phosphatase activity"/>
    <property type="evidence" value="ECO:0007669"/>
    <property type="project" value="TreeGrafter"/>
</dbReference>
<dbReference type="Proteomes" id="UP000261080">
    <property type="component" value="Unassembled WGS sequence"/>
</dbReference>
<evidence type="ECO:0000313" key="14">
    <source>
        <dbReference type="EMBL" id="RGE89943.1"/>
    </source>
</evidence>
<feature type="transmembrane region" description="Helical" evidence="12">
    <location>
        <begin position="12"/>
        <end position="33"/>
    </location>
</feature>
<dbReference type="InterPro" id="IPR036890">
    <property type="entry name" value="HATPase_C_sf"/>
</dbReference>
<sequence>MLKGYMRDRAAMFGCLLICYGTLFLIGYLYDIPFEKTRYIAEFSGAGVFLCLLVDILKYAERWKELKRCIATSDTYPGMFYTVPGDLEALYRSMIAKMRQEKEELIFEDQKRYTEMMDYYGMWAHQIKTPIAAMRILVQSGMDREENEENQKLFRQLQMELFKTEQYVEMVLSYLKIGDIAKDMVLERCDLGKVVRQAVKKYSRLFILQKLSLEMGEIAEIVLTDEKWLSFVVEQILSNALKYTKSGSVSIYLEQEGVLVIKDTGIGISAEDLPRIMEKGYTGYNGRIDKRSTGIGLYLCKKVMDKLHHQLRIDSEDGKGTKVVLDLRRTQLDLE</sequence>